<organism evidence="3 4">
    <name type="scientific">Blautia pseudococcoides</name>
    <dbReference type="NCBI Taxonomy" id="1796616"/>
    <lineage>
        <taxon>Bacteria</taxon>
        <taxon>Bacillati</taxon>
        <taxon>Bacillota</taxon>
        <taxon>Clostridia</taxon>
        <taxon>Lachnospirales</taxon>
        <taxon>Lachnospiraceae</taxon>
        <taxon>Blautia</taxon>
    </lineage>
</organism>
<evidence type="ECO:0000313" key="3">
    <source>
        <dbReference type="EMBL" id="ANU77076.1"/>
    </source>
</evidence>
<dbReference type="EMBL" id="CP015405">
    <property type="protein sequence ID" value="ANU77076.1"/>
    <property type="molecule type" value="Genomic_DNA"/>
</dbReference>
<dbReference type="STRING" id="1796616.A4V09_15695"/>
<dbReference type="Pfam" id="PF00899">
    <property type="entry name" value="ThiF"/>
    <property type="match status" value="1"/>
</dbReference>
<dbReference type="PANTHER" id="PTHR43267:SF1">
    <property type="entry name" value="TRNA THREONYLCARBAMOYLADENOSINE DEHYDRATASE"/>
    <property type="match status" value="1"/>
</dbReference>
<feature type="domain" description="THIF-type NAD/FAD binding fold" evidence="2">
    <location>
        <begin position="9"/>
        <end position="249"/>
    </location>
</feature>
<dbReference type="GO" id="GO:0061504">
    <property type="term" value="P:cyclic threonylcarbamoyladenosine biosynthetic process"/>
    <property type="evidence" value="ECO:0007669"/>
    <property type="project" value="TreeGrafter"/>
</dbReference>
<gene>
    <name evidence="3" type="ORF">A4V09_15695</name>
</gene>
<dbReference type="KEGG" id="byl:A4V09_15695"/>
<dbReference type="OrthoDB" id="9804150at2"/>
<dbReference type="CDD" id="cd00755">
    <property type="entry name" value="YgdL_like"/>
    <property type="match status" value="1"/>
</dbReference>
<dbReference type="SUPFAM" id="SSF69572">
    <property type="entry name" value="Activating enzymes of the ubiquitin-like proteins"/>
    <property type="match status" value="1"/>
</dbReference>
<dbReference type="AlphaFoldDB" id="A0A1C7IBM7"/>
<evidence type="ECO:0000259" key="2">
    <source>
        <dbReference type="Pfam" id="PF00899"/>
    </source>
</evidence>
<feature type="region of interest" description="Disordered" evidence="1">
    <location>
        <begin position="198"/>
        <end position="223"/>
    </location>
</feature>
<dbReference type="FunFam" id="3.40.50.720:FF:000141">
    <property type="entry name" value="tRNA threonylcarbamoyladenosine dehydratase"/>
    <property type="match status" value="1"/>
</dbReference>
<evidence type="ECO:0000256" key="1">
    <source>
        <dbReference type="SAM" id="MobiDB-lite"/>
    </source>
</evidence>
<keyword evidence="4" id="KW-1185">Reference proteome</keyword>
<dbReference type="Gene3D" id="3.40.50.720">
    <property type="entry name" value="NAD(P)-binding Rossmann-like Domain"/>
    <property type="match status" value="1"/>
</dbReference>
<evidence type="ECO:0000313" key="4">
    <source>
        <dbReference type="Proteomes" id="UP000092574"/>
    </source>
</evidence>
<dbReference type="PANTHER" id="PTHR43267">
    <property type="entry name" value="TRNA THREONYLCARBAMOYLADENOSINE DEHYDRATASE"/>
    <property type="match status" value="1"/>
</dbReference>
<dbReference type="RefSeq" id="WP_065543207.1">
    <property type="nucleotide sequence ID" value="NZ_CP015405.2"/>
</dbReference>
<dbReference type="Proteomes" id="UP000092574">
    <property type="component" value="Chromosome"/>
</dbReference>
<protein>
    <submittedName>
        <fullName evidence="3">tRNA threonylcarbamoyladenosine dehydratase</fullName>
    </submittedName>
</protein>
<dbReference type="InterPro" id="IPR035985">
    <property type="entry name" value="Ubiquitin-activating_enz"/>
</dbReference>
<sequence>MLHAFSRSEGLIGKEGLEILADSKVAVFGLGGVGSYVVEALARAGVGNLILVDHDEVAVTNLNRQLVALRSTIGRKKVQVAKERIADINEDAVVHTYETFFSAETVSLFDFSSYDYIVDAVDTVSAKILLIDRAKACNKPVISCMGTGNKLDPSCFQIADIAKTSVCPLAKVMRTELKKRKIKKVKVLFSTELAPKEKKRRMGLKEEKVQTQETRPSTGRPVPSSISFVPGVAGLMIAGEVIKDLIGMRQKTDRK</sequence>
<dbReference type="InterPro" id="IPR000594">
    <property type="entry name" value="ThiF_NAD_FAD-bd"/>
</dbReference>
<reference evidence="3" key="1">
    <citation type="submission" date="2017-04" db="EMBL/GenBank/DDBJ databases">
        <title>Complete Genome Sequences of Twelve Strains of a Stable Defined Moderately Diverse Mouse Microbiota 2 (sDMDMm2).</title>
        <authorList>
            <person name="Uchimura Y."/>
            <person name="Wyss M."/>
            <person name="Brugiroux S."/>
            <person name="Limenitakis J.P."/>
            <person name="Stecher B."/>
            <person name="McCoy K.D."/>
            <person name="Macpherson A.J."/>
        </authorList>
    </citation>
    <scope>NUCLEOTIDE SEQUENCE</scope>
    <source>
        <strain evidence="3">YL58</strain>
    </source>
</reference>
<dbReference type="GO" id="GO:0008641">
    <property type="term" value="F:ubiquitin-like modifier activating enzyme activity"/>
    <property type="evidence" value="ECO:0007669"/>
    <property type="project" value="InterPro"/>
</dbReference>
<dbReference type="InterPro" id="IPR045886">
    <property type="entry name" value="ThiF/MoeB/HesA"/>
</dbReference>
<name>A0A1C7IBM7_9FIRM</name>
<proteinExistence type="predicted"/>
<accession>A0A1C7IBM7</accession>
<dbReference type="GO" id="GO:0061503">
    <property type="term" value="F:tRNA threonylcarbamoyladenosine dehydratase"/>
    <property type="evidence" value="ECO:0007669"/>
    <property type="project" value="TreeGrafter"/>
</dbReference>